<dbReference type="NCBIfam" id="TIGR04057">
    <property type="entry name" value="SusC_RagA_signa"/>
    <property type="match status" value="1"/>
</dbReference>
<evidence type="ECO:0000256" key="5">
    <source>
        <dbReference type="ARBA" id="ARBA00023136"/>
    </source>
</evidence>
<dbReference type="InterPro" id="IPR039426">
    <property type="entry name" value="TonB-dep_rcpt-like"/>
</dbReference>
<evidence type="ECO:0000313" key="10">
    <source>
        <dbReference type="EMBL" id="AUS06882.1"/>
    </source>
</evidence>
<evidence type="ECO:0000256" key="6">
    <source>
        <dbReference type="ARBA" id="ARBA00023237"/>
    </source>
</evidence>
<feature type="transmembrane region" description="Helical" evidence="8">
    <location>
        <begin position="6"/>
        <end position="23"/>
    </location>
</feature>
<dbReference type="InterPro" id="IPR023996">
    <property type="entry name" value="TonB-dep_OMP_SusC/RagA"/>
</dbReference>
<name>A0A2I7SLW2_9FLAO</name>
<dbReference type="NCBIfam" id="TIGR04056">
    <property type="entry name" value="OMP_RagA_SusC"/>
    <property type="match status" value="1"/>
</dbReference>
<dbReference type="SUPFAM" id="SSF49464">
    <property type="entry name" value="Carboxypeptidase regulatory domain-like"/>
    <property type="match status" value="1"/>
</dbReference>
<comment type="similarity">
    <text evidence="7">Belongs to the TonB-dependent receptor family.</text>
</comment>
<dbReference type="Gene3D" id="2.170.130.10">
    <property type="entry name" value="TonB-dependent receptor, plug domain"/>
    <property type="match status" value="1"/>
</dbReference>
<dbReference type="InterPro" id="IPR012910">
    <property type="entry name" value="Plug_dom"/>
</dbReference>
<evidence type="ECO:0000256" key="2">
    <source>
        <dbReference type="ARBA" id="ARBA00022448"/>
    </source>
</evidence>
<dbReference type="Proteomes" id="UP000236592">
    <property type="component" value="Chromosome"/>
</dbReference>
<keyword evidence="4 7" id="KW-0812">Transmembrane</keyword>
<proteinExistence type="inferred from homology"/>
<evidence type="ECO:0000256" key="7">
    <source>
        <dbReference type="PROSITE-ProRule" id="PRU01360"/>
    </source>
</evidence>
<dbReference type="Pfam" id="PF13715">
    <property type="entry name" value="CarbopepD_reg_2"/>
    <property type="match status" value="1"/>
</dbReference>
<dbReference type="InterPro" id="IPR008969">
    <property type="entry name" value="CarboxyPept-like_regulatory"/>
</dbReference>
<dbReference type="InterPro" id="IPR023997">
    <property type="entry name" value="TonB-dep_OMP_SusC/RagA_CS"/>
</dbReference>
<dbReference type="Gene3D" id="2.60.40.1120">
    <property type="entry name" value="Carboxypeptidase-like, regulatory domain"/>
    <property type="match status" value="1"/>
</dbReference>
<evidence type="ECO:0000259" key="9">
    <source>
        <dbReference type="Pfam" id="PF07715"/>
    </source>
</evidence>
<keyword evidence="11" id="KW-1185">Reference proteome</keyword>
<feature type="domain" description="TonB-dependent receptor plug" evidence="9">
    <location>
        <begin position="157"/>
        <end position="261"/>
    </location>
</feature>
<evidence type="ECO:0000256" key="8">
    <source>
        <dbReference type="SAM" id="Phobius"/>
    </source>
</evidence>
<reference evidence="11" key="1">
    <citation type="submission" date="2018-01" db="EMBL/GenBank/DDBJ databases">
        <title>Complete genome of Tamlana sp. UJ94.</title>
        <authorList>
            <person name="Jung J."/>
            <person name="Chung D."/>
            <person name="Bae S.S."/>
            <person name="Baek K."/>
        </authorList>
    </citation>
    <scope>NUCLEOTIDE SEQUENCE [LARGE SCALE GENOMIC DNA]</scope>
    <source>
        <strain evidence="11">UJ94</strain>
    </source>
</reference>
<keyword evidence="6 7" id="KW-0998">Cell outer membrane</keyword>
<dbReference type="Pfam" id="PF07715">
    <property type="entry name" value="Plug"/>
    <property type="match status" value="1"/>
</dbReference>
<evidence type="ECO:0000313" key="11">
    <source>
        <dbReference type="Proteomes" id="UP000236592"/>
    </source>
</evidence>
<accession>A0A2I7SLW2</accession>
<keyword evidence="3 7" id="KW-1134">Transmembrane beta strand</keyword>
<keyword evidence="8" id="KW-1133">Transmembrane helix</keyword>
<keyword evidence="2 7" id="KW-0813">Transport</keyword>
<sequence>MLIICYLFTNVIFTLIAITKLKLKRMITTKFLPMNYRCYWSPKDWLLALVFMIFCANLNFAQQKKTITGIVSSENEGLPLPGVNVLIKGTTNGTVTDFNGGYTINASAKDVLVFSYLGYLNKEVLVDDNKAEINVKLKEDLTALEEVVVVGYGTKKKSDLTGSVSVVDVDDAKKTITYDVAKMLQGQAPGVTVQSSGEPGGFVNIKIRGITSFRNNNPLFVVDGVIVDNPYDFATGDIESIQVLKDASSAAIYGARGANGVVIITTKKGREGQLSVSYKVTTGFQSLPKNRWYDLTNREQYQELVRTAETNANNQGLGVATSPANYPGNASYIDDIDTDWQNEAFKTGILENHTLNFSGGSQTLNYNVNVDYFKNTGYLETPQAYERYTATMNLNGEKGKFTYGAKMSYSLSDKESFNEYIQGTSSIINLLQAIPTMPVYDPNRLGGYGGTDGITQRAISLNVLGFNNLITNENKRNRFIGNIWGQYEIVKGLKYKLSVSGDRTNWSNRFYNPESDLGWYYVTTADEARLAVESGHTTRSIVNNLLTYDFNLGEKNVFSLLAGTLHERNDFYRLNAVGTGYPTGTIAHLEYADNRDASENESVETYKSYIGRLDYTFDDRYLVTFNFRQDKSSKFAQRNNTGNYFSVSGAWKAHNDFNLPDWWNTLKIRGGYGQLGNNTIGLYEFALNLNPFASYNFNNQIANGTTVVKIVDSDIKWEDTESSNVAAEFGMFNNRLQFSAEYFMKQSTDLLADVPIPYSSGSFPILLTTNAGTIRNKGMEFTLSYSGGKKDFSYNISGNLGTLKNEVLKIGTEDTPISDGAGRTEVGRSAGELYVYETDGLFQSLEDVSNHAFQSGAQPGDVKFVDQLTVDTDGDGIPDSGDGLITDEDRTFKGTVIPKLNFGLNLSASYKNFDISCFFQGAAGHKVYNGSRQNLMLGDLVNSSTDMLDYWTPNNTDTNIPRPVIGDPNGNNRLSDRFIEDGDYVRLQNLELGYNIPINTKIFERARVFASGQNVFVITKYSGYDPDFISNGLFNRGFDFGSFPNPRTFALGIQLDF</sequence>
<dbReference type="KEGG" id="taj:C1A40_16175"/>
<dbReference type="EMBL" id="CP025938">
    <property type="protein sequence ID" value="AUS06882.1"/>
    <property type="molecule type" value="Genomic_DNA"/>
</dbReference>
<dbReference type="PROSITE" id="PS52016">
    <property type="entry name" value="TONB_DEPENDENT_REC_3"/>
    <property type="match status" value="1"/>
</dbReference>
<dbReference type="AlphaFoldDB" id="A0A2I7SLW2"/>
<dbReference type="InterPro" id="IPR037066">
    <property type="entry name" value="Plug_dom_sf"/>
</dbReference>
<protein>
    <submittedName>
        <fullName evidence="10">TonB-dependent receptor</fullName>
    </submittedName>
</protein>
<comment type="subcellular location">
    <subcellularLocation>
        <location evidence="1 7">Cell outer membrane</location>
        <topology evidence="1 7">Multi-pass membrane protein</topology>
    </subcellularLocation>
</comment>
<keyword evidence="10" id="KW-0675">Receptor</keyword>
<gene>
    <name evidence="10" type="ORF">C1A40_16175</name>
</gene>
<keyword evidence="5 7" id="KW-0472">Membrane</keyword>
<dbReference type="Gene3D" id="2.40.170.20">
    <property type="entry name" value="TonB-dependent receptor, beta-barrel domain"/>
    <property type="match status" value="1"/>
</dbReference>
<dbReference type="GO" id="GO:0009279">
    <property type="term" value="C:cell outer membrane"/>
    <property type="evidence" value="ECO:0007669"/>
    <property type="project" value="UniProtKB-SubCell"/>
</dbReference>
<evidence type="ECO:0000256" key="3">
    <source>
        <dbReference type="ARBA" id="ARBA00022452"/>
    </source>
</evidence>
<evidence type="ECO:0000256" key="4">
    <source>
        <dbReference type="ARBA" id="ARBA00022692"/>
    </source>
</evidence>
<organism evidence="10 11">
    <name type="scientific">Pseudotamlana carrageenivorans</name>
    <dbReference type="NCBI Taxonomy" id="2069432"/>
    <lineage>
        <taxon>Bacteria</taxon>
        <taxon>Pseudomonadati</taxon>
        <taxon>Bacteroidota</taxon>
        <taxon>Flavobacteriia</taxon>
        <taxon>Flavobacteriales</taxon>
        <taxon>Flavobacteriaceae</taxon>
        <taxon>Pseudotamlana</taxon>
    </lineage>
</organism>
<evidence type="ECO:0000256" key="1">
    <source>
        <dbReference type="ARBA" id="ARBA00004571"/>
    </source>
</evidence>
<dbReference type="SUPFAM" id="SSF56935">
    <property type="entry name" value="Porins"/>
    <property type="match status" value="1"/>
</dbReference>
<dbReference type="InterPro" id="IPR036942">
    <property type="entry name" value="Beta-barrel_TonB_sf"/>
</dbReference>